<dbReference type="EMBL" id="PIPJ01000011">
    <property type="protein sequence ID" value="RUO18500.1"/>
    <property type="molecule type" value="Genomic_DNA"/>
</dbReference>
<evidence type="ECO:0000313" key="4">
    <source>
        <dbReference type="Proteomes" id="UP000288395"/>
    </source>
</evidence>
<dbReference type="Gene3D" id="3.30.1150.10">
    <property type="match status" value="1"/>
</dbReference>
<organism evidence="3 4">
    <name type="scientific">Aliidiomarina iranensis</name>
    <dbReference type="NCBI Taxonomy" id="1434071"/>
    <lineage>
        <taxon>Bacteria</taxon>
        <taxon>Pseudomonadati</taxon>
        <taxon>Pseudomonadota</taxon>
        <taxon>Gammaproteobacteria</taxon>
        <taxon>Alteromonadales</taxon>
        <taxon>Idiomarinaceae</taxon>
        <taxon>Aliidiomarina</taxon>
    </lineage>
</organism>
<evidence type="ECO:0000313" key="3">
    <source>
        <dbReference type="EMBL" id="RUO18500.1"/>
    </source>
</evidence>
<dbReference type="GO" id="GO:0055085">
    <property type="term" value="P:transmembrane transport"/>
    <property type="evidence" value="ECO:0007669"/>
    <property type="project" value="InterPro"/>
</dbReference>
<evidence type="ECO:0000259" key="2">
    <source>
        <dbReference type="PROSITE" id="PS52015"/>
    </source>
</evidence>
<dbReference type="Pfam" id="PF03544">
    <property type="entry name" value="TonB_C"/>
    <property type="match status" value="1"/>
</dbReference>
<gene>
    <name evidence="3" type="ORF">CWE08_11320</name>
</gene>
<dbReference type="PROSITE" id="PS52015">
    <property type="entry name" value="TONB_CTD"/>
    <property type="match status" value="1"/>
</dbReference>
<keyword evidence="4" id="KW-1185">Reference proteome</keyword>
<feature type="domain" description="TonB C-terminal" evidence="2">
    <location>
        <begin position="40"/>
        <end position="135"/>
    </location>
</feature>
<feature type="signal peptide" evidence="1">
    <location>
        <begin position="1"/>
        <end position="25"/>
    </location>
</feature>
<dbReference type="RefSeq" id="WP_126768310.1">
    <property type="nucleotide sequence ID" value="NZ_PIPJ01000011.1"/>
</dbReference>
<dbReference type="AlphaFoldDB" id="A0A432VQM1"/>
<dbReference type="SUPFAM" id="SSF74653">
    <property type="entry name" value="TolA/TonB C-terminal domain"/>
    <property type="match status" value="1"/>
</dbReference>
<accession>A0A432VQM1</accession>
<name>A0A432VQM1_9GAMM</name>
<sequence length="150" mass="16460">MKKLALISAFTLTSCIAATSFNANASNYAHVHLSHLEPSKEESIWLRAIQATPMYPRQLAQRGIIGCAVFNVKIDEAGETESISLESSVPERGIERPVAAVIRSWEWENVSGEANMAEEKQIRLDFCMGGSSPEEAEQLCIAQSQWACSS</sequence>
<dbReference type="PROSITE" id="PS51257">
    <property type="entry name" value="PROKAR_LIPOPROTEIN"/>
    <property type="match status" value="1"/>
</dbReference>
<evidence type="ECO:0000256" key="1">
    <source>
        <dbReference type="SAM" id="SignalP"/>
    </source>
</evidence>
<dbReference type="InterPro" id="IPR037682">
    <property type="entry name" value="TonB_C"/>
</dbReference>
<feature type="chain" id="PRO_5019032728" evidence="1">
    <location>
        <begin position="26"/>
        <end position="150"/>
    </location>
</feature>
<protein>
    <submittedName>
        <fullName evidence="3">Energy transducer TonB</fullName>
    </submittedName>
</protein>
<proteinExistence type="predicted"/>
<reference evidence="4" key="1">
    <citation type="journal article" date="2018" name="Front. Microbiol.">
        <title>Genome-Based Analysis Reveals the Taxonomy and Diversity of the Family Idiomarinaceae.</title>
        <authorList>
            <person name="Liu Y."/>
            <person name="Lai Q."/>
            <person name="Shao Z."/>
        </authorList>
    </citation>
    <scope>NUCLEOTIDE SEQUENCE [LARGE SCALE GENOMIC DNA]</scope>
    <source>
        <strain evidence="4">GBPy7</strain>
    </source>
</reference>
<keyword evidence="1" id="KW-0732">Signal</keyword>
<dbReference type="OrthoDB" id="6266234at2"/>
<comment type="caution">
    <text evidence="3">The sequence shown here is derived from an EMBL/GenBank/DDBJ whole genome shotgun (WGS) entry which is preliminary data.</text>
</comment>
<dbReference type="Proteomes" id="UP000288395">
    <property type="component" value="Unassembled WGS sequence"/>
</dbReference>